<dbReference type="CDD" id="cd00200">
    <property type="entry name" value="WD40"/>
    <property type="match status" value="1"/>
</dbReference>
<keyword evidence="6" id="KW-1185">Reference proteome</keyword>
<dbReference type="Pfam" id="PF00400">
    <property type="entry name" value="WD40"/>
    <property type="match status" value="8"/>
</dbReference>
<evidence type="ECO:0000256" key="1">
    <source>
        <dbReference type="ARBA" id="ARBA00022574"/>
    </source>
</evidence>
<proteinExistence type="predicted"/>
<reference evidence="5" key="1">
    <citation type="journal article" date="2019" name="Environ. Microbiol.">
        <title>Fungal ecological strategies reflected in gene transcription - a case study of two litter decomposers.</title>
        <authorList>
            <person name="Barbi F."/>
            <person name="Kohler A."/>
            <person name="Barry K."/>
            <person name="Baskaran P."/>
            <person name="Daum C."/>
            <person name="Fauchery L."/>
            <person name="Ihrmark K."/>
            <person name="Kuo A."/>
            <person name="LaButti K."/>
            <person name="Lipzen A."/>
            <person name="Morin E."/>
            <person name="Grigoriev I.V."/>
            <person name="Henrissat B."/>
            <person name="Lindahl B."/>
            <person name="Martin F."/>
        </authorList>
    </citation>
    <scope>NUCLEOTIDE SEQUENCE</scope>
    <source>
        <strain evidence="5">JB14</strain>
    </source>
</reference>
<feature type="repeat" description="WD" evidence="3">
    <location>
        <begin position="535"/>
        <end position="576"/>
    </location>
</feature>
<dbReference type="PROSITE" id="PS50082">
    <property type="entry name" value="WD_REPEATS_2"/>
    <property type="match status" value="8"/>
</dbReference>
<dbReference type="SUPFAM" id="SSF50998">
    <property type="entry name" value="Quinoprotein alcohol dehydrogenase-like"/>
    <property type="match status" value="1"/>
</dbReference>
<evidence type="ECO:0000256" key="2">
    <source>
        <dbReference type="ARBA" id="ARBA00022737"/>
    </source>
</evidence>
<organism evidence="5 6">
    <name type="scientific">Gymnopus androsaceus JB14</name>
    <dbReference type="NCBI Taxonomy" id="1447944"/>
    <lineage>
        <taxon>Eukaryota</taxon>
        <taxon>Fungi</taxon>
        <taxon>Dikarya</taxon>
        <taxon>Basidiomycota</taxon>
        <taxon>Agaricomycotina</taxon>
        <taxon>Agaricomycetes</taxon>
        <taxon>Agaricomycetidae</taxon>
        <taxon>Agaricales</taxon>
        <taxon>Marasmiineae</taxon>
        <taxon>Omphalotaceae</taxon>
        <taxon>Gymnopus</taxon>
    </lineage>
</organism>
<feature type="repeat" description="WD" evidence="3">
    <location>
        <begin position="664"/>
        <end position="705"/>
    </location>
</feature>
<feature type="repeat" description="WD" evidence="3">
    <location>
        <begin position="492"/>
        <end position="533"/>
    </location>
</feature>
<sequence>MEADPYISSSMSLKEQWNKLIMAPAKFITPSGPVVIIMDALDECGLKGEGRPREMLLSLLINNVCELPKHFRVLVTSRMEGDVHAAVNEGLDAKLLQAQYMSNLQQTKEDIHKYVVHRMMARKGAPGVLNESQCQILVEKAQGFFQWAYTACEALRGKGKAGLTVKKRFEHFMSLSPSHGQDLLPLDKLYKSILEDVFDCNDSEAMSQYKMVMVQILAAFEPLSNPSLQKIQSSRCGYLGEDYDDEELDAVIQFLGSLFTGIDQKNMPIRPVHTSVHDFLVDEKRSGKYAVKLQEGHQMLAITLQLMITDLHFNMCNLERSYLLNSQVGNLSERITQNISPNLSYACHFWGSHIICTQTKQSYAMLEPLLQKFITKVLLFWMEVLSILGKVDVISETARALLEFSNPMVCVHAIIINEAWETDLQNILKEMQQFIHVFGRMIGDATPHLYISAIPFIPKESVILQPFISQMNRLLIICRGQRYSWPSQQAVLTGHTADVSSVEFSPDGKRIVSGSYDHTLRIWNAETGMIIGEPMQGHTSWVTSVVFSPDGEKIVSGSSDQTLHIWNAETRMIIGEPLQGHTLQVTSAAFSPDGKRIVSGSDDKTLHIWNAETGMIIGEPLQGHTLQITSVAFSPDGKRIVSGSSDQTVHIWNADTGMIIGEPLQGHMQLVTSVAFSPDGKRIVSGSYDQTVRIWKVEAGMIIGEPLQGHTNSVNSVAFSPDGKRIVSGSSDQTVRIWNAETGMIIGQPLQGHTDYVRSVAFSPDGKRIVSGSFDQTLHIWNAETGMIIGESLQGHTESVYSVAFSPDGKNIVSGSDDQTVCIWNAES</sequence>
<dbReference type="InterPro" id="IPR019775">
    <property type="entry name" value="WD40_repeat_CS"/>
</dbReference>
<feature type="repeat" description="WD" evidence="3">
    <location>
        <begin position="621"/>
        <end position="662"/>
    </location>
</feature>
<evidence type="ECO:0000313" key="5">
    <source>
        <dbReference type="EMBL" id="KAE9386749.1"/>
    </source>
</evidence>
<name>A0A6A4GLX6_9AGAR</name>
<dbReference type="InterPro" id="IPR020472">
    <property type="entry name" value="WD40_PAC1"/>
</dbReference>
<dbReference type="InterPro" id="IPR011047">
    <property type="entry name" value="Quinoprotein_ADH-like_sf"/>
</dbReference>
<dbReference type="InterPro" id="IPR056884">
    <property type="entry name" value="NPHP3-like_N"/>
</dbReference>
<gene>
    <name evidence="5" type="ORF">BT96DRAFT_867748</name>
</gene>
<dbReference type="InterPro" id="IPR015943">
    <property type="entry name" value="WD40/YVTN_repeat-like_dom_sf"/>
</dbReference>
<feature type="repeat" description="WD" evidence="3">
    <location>
        <begin position="793"/>
        <end position="828"/>
    </location>
</feature>
<keyword evidence="2" id="KW-0677">Repeat</keyword>
<dbReference type="PROSITE" id="PS00678">
    <property type="entry name" value="WD_REPEATS_1"/>
    <property type="match status" value="7"/>
</dbReference>
<evidence type="ECO:0000259" key="4">
    <source>
        <dbReference type="Pfam" id="PF24883"/>
    </source>
</evidence>
<dbReference type="AlphaFoldDB" id="A0A6A4GLX6"/>
<feature type="non-terminal residue" evidence="5">
    <location>
        <position position="828"/>
    </location>
</feature>
<dbReference type="EMBL" id="ML769850">
    <property type="protein sequence ID" value="KAE9386749.1"/>
    <property type="molecule type" value="Genomic_DNA"/>
</dbReference>
<dbReference type="SMART" id="SM00320">
    <property type="entry name" value="WD40"/>
    <property type="match status" value="8"/>
</dbReference>
<feature type="repeat" description="WD" evidence="3">
    <location>
        <begin position="707"/>
        <end position="748"/>
    </location>
</feature>
<dbReference type="Gene3D" id="2.130.10.10">
    <property type="entry name" value="YVTN repeat-like/Quinoprotein amine dehydrogenase"/>
    <property type="match status" value="4"/>
</dbReference>
<protein>
    <submittedName>
        <fullName evidence="5">WD40 repeat-like protein</fullName>
    </submittedName>
</protein>
<feature type="domain" description="Nephrocystin 3-like N-terminal" evidence="4">
    <location>
        <begin position="9"/>
        <end position="78"/>
    </location>
</feature>
<dbReference type="InterPro" id="IPR001680">
    <property type="entry name" value="WD40_rpt"/>
</dbReference>
<keyword evidence="1 3" id="KW-0853">WD repeat</keyword>
<dbReference type="OrthoDB" id="163438at2759"/>
<accession>A0A6A4GLX6</accession>
<evidence type="ECO:0000313" key="6">
    <source>
        <dbReference type="Proteomes" id="UP000799118"/>
    </source>
</evidence>
<dbReference type="Proteomes" id="UP000799118">
    <property type="component" value="Unassembled WGS sequence"/>
</dbReference>
<dbReference type="InterPro" id="IPR053299">
    <property type="entry name" value="ASTRA_WD_repeat"/>
</dbReference>
<feature type="repeat" description="WD" evidence="3">
    <location>
        <begin position="578"/>
        <end position="619"/>
    </location>
</feature>
<dbReference type="Pfam" id="PF24883">
    <property type="entry name" value="NPHP3_N"/>
    <property type="match status" value="1"/>
</dbReference>
<feature type="repeat" description="WD" evidence="3">
    <location>
        <begin position="750"/>
        <end position="791"/>
    </location>
</feature>
<dbReference type="PROSITE" id="PS50294">
    <property type="entry name" value="WD_REPEATS_REGION"/>
    <property type="match status" value="8"/>
</dbReference>
<dbReference type="PRINTS" id="PR00320">
    <property type="entry name" value="GPROTEINBRPT"/>
</dbReference>
<dbReference type="PANTHER" id="PTHR44156">
    <property type="entry name" value="SUPERNUMERARY LIMBS, ISOFORM B-RELATED"/>
    <property type="match status" value="1"/>
</dbReference>
<evidence type="ECO:0000256" key="3">
    <source>
        <dbReference type="PROSITE-ProRule" id="PRU00221"/>
    </source>
</evidence>